<keyword evidence="1" id="KW-1133">Transmembrane helix</keyword>
<dbReference type="Gene3D" id="3.30.565.40">
    <property type="entry name" value="Fervidobacterium nodosum Rt17-B1 like"/>
    <property type="match status" value="1"/>
</dbReference>
<protein>
    <submittedName>
        <fullName evidence="3">DUF3298 domain-containing protein</fullName>
    </submittedName>
</protein>
<proteinExistence type="predicted"/>
<dbReference type="AlphaFoldDB" id="A0A4Y8IKU1"/>
<sequence>MNHNAKQTVKYFVVAFIISLIVGYVFSSVFSNAEEIYVDKENDFDIVDTEFEGIRLLTLNQKEELYTIKFELPVFESGGLNNFFKGYMQRTQKQFLSDIRNNVSKERPGSLYVSLDIYPSGEQLYSLVFKEEFYTGGANVNQISHVWMVDLESNHIIRQADLFKNIKEARKVIMPKVQEALLAQPELGVFEDELEEWVNNQNYLFGNMFIRDGNLSFIFDKYEITPGAAGMPEVNIPMDDEIKALFKDEWKKRLK</sequence>
<dbReference type="InterPro" id="IPR037126">
    <property type="entry name" value="PdaC/RsiV-like_sf"/>
</dbReference>
<keyword evidence="4" id="KW-1185">Reference proteome</keyword>
<keyword evidence="1" id="KW-0812">Transmembrane</keyword>
<keyword evidence="1" id="KW-0472">Membrane</keyword>
<dbReference type="Gene3D" id="3.90.640.20">
    <property type="entry name" value="Heat-shock cognate protein, ATPase"/>
    <property type="match status" value="1"/>
</dbReference>
<evidence type="ECO:0000259" key="2">
    <source>
        <dbReference type="Pfam" id="PF11738"/>
    </source>
</evidence>
<name>A0A4Y8IKU1_9BACI</name>
<reference evidence="3 4" key="1">
    <citation type="submission" date="2019-03" db="EMBL/GenBank/DDBJ databases">
        <authorList>
            <person name="He R.-H."/>
        </authorList>
    </citation>
    <scope>NUCLEOTIDE SEQUENCE [LARGE SCALE GENOMIC DNA]</scope>
    <source>
        <strain evidence="4">SH 714</strain>
    </source>
</reference>
<dbReference type="RefSeq" id="WP_134339900.1">
    <property type="nucleotide sequence ID" value="NZ_SOPW01000007.1"/>
</dbReference>
<feature type="transmembrane region" description="Helical" evidence="1">
    <location>
        <begin position="12"/>
        <end position="30"/>
    </location>
</feature>
<dbReference type="Proteomes" id="UP000297975">
    <property type="component" value="Unassembled WGS sequence"/>
</dbReference>
<dbReference type="Pfam" id="PF11738">
    <property type="entry name" value="DUF3298"/>
    <property type="match status" value="1"/>
</dbReference>
<accession>A0A4Y8IKU1</accession>
<organism evidence="3 4">
    <name type="scientific">Filobacillus milosensis</name>
    <dbReference type="NCBI Taxonomy" id="94137"/>
    <lineage>
        <taxon>Bacteria</taxon>
        <taxon>Bacillati</taxon>
        <taxon>Bacillota</taxon>
        <taxon>Bacilli</taxon>
        <taxon>Bacillales</taxon>
        <taxon>Bacillaceae</taxon>
        <taxon>Filobacillus</taxon>
    </lineage>
</organism>
<evidence type="ECO:0000313" key="3">
    <source>
        <dbReference type="EMBL" id="TFB21756.1"/>
    </source>
</evidence>
<evidence type="ECO:0000256" key="1">
    <source>
        <dbReference type="SAM" id="Phobius"/>
    </source>
</evidence>
<dbReference type="OrthoDB" id="9812065at2"/>
<comment type="caution">
    <text evidence="3">The sequence shown here is derived from an EMBL/GenBank/DDBJ whole genome shotgun (WGS) entry which is preliminary data.</text>
</comment>
<feature type="domain" description="DUF3298" evidence="2">
    <location>
        <begin position="160"/>
        <end position="238"/>
    </location>
</feature>
<evidence type="ECO:0000313" key="4">
    <source>
        <dbReference type="Proteomes" id="UP000297975"/>
    </source>
</evidence>
<gene>
    <name evidence="3" type="ORF">E3U55_07965</name>
</gene>
<dbReference type="InterPro" id="IPR021729">
    <property type="entry name" value="DUF3298"/>
</dbReference>
<dbReference type="EMBL" id="SOPW01000007">
    <property type="protein sequence ID" value="TFB21756.1"/>
    <property type="molecule type" value="Genomic_DNA"/>
</dbReference>